<keyword evidence="2" id="KW-1185">Reference proteome</keyword>
<evidence type="ECO:0000313" key="2">
    <source>
        <dbReference type="Proteomes" id="UP000224080"/>
    </source>
</evidence>
<protein>
    <submittedName>
        <fullName evidence="1">Uncharacterized protein</fullName>
    </submittedName>
</protein>
<reference evidence="1 2" key="1">
    <citation type="submission" date="2017-10" db="EMBL/GenBank/DDBJ databases">
        <title>Comparative genomics in systemic dimorphic fungi from Ajellomycetaceae.</title>
        <authorList>
            <person name="Munoz J.F."/>
            <person name="Mcewen J.G."/>
            <person name="Clay O.K."/>
            <person name="Cuomo C.A."/>
        </authorList>
    </citation>
    <scope>NUCLEOTIDE SEQUENCE [LARGE SCALE GENOMIC DNA]</scope>
    <source>
        <strain evidence="1 2">UAMH130</strain>
    </source>
</reference>
<dbReference type="AlphaFoldDB" id="A0A2B7XJ46"/>
<sequence>MDHLKDLELNLKPDIRKVIPRGSFNLGAVITYPIFIEIPLPLEVPQELYIRIKICSPDGTRTLFNECKQLAALARSRGKEGDNTFLGWEVDVQCTQYGTFSVSFLLSRDKDSMDIVKSLHEPNIVVI</sequence>
<proteinExistence type="predicted"/>
<dbReference type="Proteomes" id="UP000224080">
    <property type="component" value="Unassembled WGS sequence"/>
</dbReference>
<name>A0A2B7XJ46_9EURO</name>
<gene>
    <name evidence="1" type="ORF">GX51_00890</name>
</gene>
<accession>A0A2B7XJ46</accession>
<dbReference type="OrthoDB" id="10379282at2759"/>
<organism evidence="1 2">
    <name type="scientific">Blastomyces parvus</name>
    <dbReference type="NCBI Taxonomy" id="2060905"/>
    <lineage>
        <taxon>Eukaryota</taxon>
        <taxon>Fungi</taxon>
        <taxon>Dikarya</taxon>
        <taxon>Ascomycota</taxon>
        <taxon>Pezizomycotina</taxon>
        <taxon>Eurotiomycetes</taxon>
        <taxon>Eurotiomycetidae</taxon>
        <taxon>Onygenales</taxon>
        <taxon>Ajellomycetaceae</taxon>
        <taxon>Blastomyces</taxon>
    </lineage>
</organism>
<dbReference type="EMBL" id="PDNC01000006">
    <property type="protein sequence ID" value="PGH09136.1"/>
    <property type="molecule type" value="Genomic_DNA"/>
</dbReference>
<comment type="caution">
    <text evidence="1">The sequence shown here is derived from an EMBL/GenBank/DDBJ whole genome shotgun (WGS) entry which is preliminary data.</text>
</comment>
<evidence type="ECO:0000313" key="1">
    <source>
        <dbReference type="EMBL" id="PGH09136.1"/>
    </source>
</evidence>